<evidence type="ECO:0000313" key="1">
    <source>
        <dbReference type="EMBL" id="CAK5103047.1"/>
    </source>
</evidence>
<evidence type="ECO:0000313" key="2">
    <source>
        <dbReference type="Proteomes" id="UP001497535"/>
    </source>
</evidence>
<dbReference type="EMBL" id="CAVMJV010000113">
    <property type="protein sequence ID" value="CAK5103047.1"/>
    <property type="molecule type" value="Genomic_DNA"/>
</dbReference>
<sequence>MAINMSDKRYISEIIIPEIEFNVNTNGITLQAKSRLSTPRFLPFDQCGRCRECKSIEVEIDFVIKNKGRVLNIPFNDRDSVEQKKSIIQPLSSYPDKTEQEKDSGLKIEHELKTTMDVENNNEIVKTTQEKTETIKTVEEELDDFFKSIANEKNVVKRSVSNEEKINESFYNDTTDPNTQKFTDIVNQNSV</sequence>
<name>A0ACB1AT16_MELEN</name>
<reference evidence="1" key="1">
    <citation type="submission" date="2023-11" db="EMBL/GenBank/DDBJ databases">
        <authorList>
            <person name="Poullet M."/>
        </authorList>
    </citation>
    <scope>NUCLEOTIDE SEQUENCE</scope>
    <source>
        <strain evidence="1">E1834</strain>
    </source>
</reference>
<dbReference type="Proteomes" id="UP001497535">
    <property type="component" value="Unassembled WGS sequence"/>
</dbReference>
<proteinExistence type="predicted"/>
<accession>A0ACB1AT16</accession>
<keyword evidence="2" id="KW-1185">Reference proteome</keyword>
<protein>
    <submittedName>
        <fullName evidence="1">Uncharacterized protein</fullName>
    </submittedName>
</protein>
<organism evidence="1 2">
    <name type="scientific">Meloidogyne enterolobii</name>
    <name type="common">Root-knot nematode worm</name>
    <name type="synonym">Meloidogyne mayaguensis</name>
    <dbReference type="NCBI Taxonomy" id="390850"/>
    <lineage>
        <taxon>Eukaryota</taxon>
        <taxon>Metazoa</taxon>
        <taxon>Ecdysozoa</taxon>
        <taxon>Nematoda</taxon>
        <taxon>Chromadorea</taxon>
        <taxon>Rhabditida</taxon>
        <taxon>Tylenchina</taxon>
        <taxon>Tylenchomorpha</taxon>
        <taxon>Tylenchoidea</taxon>
        <taxon>Meloidogynidae</taxon>
        <taxon>Meloidogyninae</taxon>
        <taxon>Meloidogyne</taxon>
    </lineage>
</organism>
<comment type="caution">
    <text evidence="1">The sequence shown here is derived from an EMBL/GenBank/DDBJ whole genome shotgun (WGS) entry which is preliminary data.</text>
</comment>
<gene>
    <name evidence="1" type="ORF">MENTE1834_LOCUS42673</name>
</gene>